<dbReference type="PANTHER" id="PTHR45725:SF18">
    <property type="entry name" value="ORC1-LIKE AAA ATPASE DOMAIN-CONTAINING PROTEIN"/>
    <property type="match status" value="1"/>
</dbReference>
<evidence type="ECO:0000313" key="11">
    <source>
        <dbReference type="EMBL" id="OAT58955.1"/>
    </source>
</evidence>
<dbReference type="Pfam" id="PF06958">
    <property type="entry name" value="Pyocin_S"/>
    <property type="match status" value="1"/>
</dbReference>
<keyword evidence="4" id="KW-0255">Endonuclease</keyword>
<keyword evidence="6" id="KW-0044">Antibiotic</keyword>
<dbReference type="GO" id="GO:0031640">
    <property type="term" value="P:killing of cells of another organism"/>
    <property type="evidence" value="ECO:0007669"/>
    <property type="project" value="UniProtKB-KW"/>
</dbReference>
<comment type="similarity">
    <text evidence="1">Belongs to the colicin/pyosin nuclease family.</text>
</comment>
<evidence type="ECO:0000259" key="10">
    <source>
        <dbReference type="Pfam" id="PF06958"/>
    </source>
</evidence>
<dbReference type="Pfam" id="PF21431">
    <property type="entry name" value="Col-Pyo_DNase"/>
    <property type="match status" value="1"/>
</dbReference>
<dbReference type="InterPro" id="IPR016128">
    <property type="entry name" value="Pyosin/cloacin_T_dom"/>
</dbReference>
<keyword evidence="8" id="KW-0175">Coiled coil</keyword>
<keyword evidence="12" id="KW-1185">Reference proteome</keyword>
<evidence type="ECO:0000256" key="4">
    <source>
        <dbReference type="ARBA" id="ARBA00022759"/>
    </source>
</evidence>
<evidence type="ECO:0000256" key="5">
    <source>
        <dbReference type="ARBA" id="ARBA00022801"/>
    </source>
</evidence>
<feature type="domain" description="Pyosin/cloacin translocation" evidence="10">
    <location>
        <begin position="534"/>
        <end position="672"/>
    </location>
</feature>
<evidence type="ECO:0000256" key="9">
    <source>
        <dbReference type="SAM" id="MobiDB-lite"/>
    </source>
</evidence>
<name>A0AA91EGW4_9GAMM</name>
<protein>
    <submittedName>
        <fullName evidence="11">Pyocin</fullName>
        <ecNumber evidence="11">3.1.21.1</ecNumber>
    </submittedName>
</protein>
<evidence type="ECO:0000256" key="3">
    <source>
        <dbReference type="ARBA" id="ARBA00022722"/>
    </source>
</evidence>
<feature type="coiled-coil region" evidence="8">
    <location>
        <begin position="254"/>
        <end position="281"/>
    </location>
</feature>
<dbReference type="GO" id="GO:0004530">
    <property type="term" value="F:deoxyribonuclease I activity"/>
    <property type="evidence" value="ECO:0007669"/>
    <property type="project" value="UniProtKB-EC"/>
</dbReference>
<dbReference type="PANTHER" id="PTHR45725">
    <property type="entry name" value="FORMIN HOMOLOGY 2 FAMILY MEMBER"/>
    <property type="match status" value="1"/>
</dbReference>
<accession>A0AA91EGW4</accession>
<dbReference type="EMBL" id="LXEX01000031">
    <property type="protein sequence ID" value="OAT58955.1"/>
    <property type="molecule type" value="Genomic_DNA"/>
</dbReference>
<comment type="caution">
    <text evidence="11">The sequence shown here is derived from an EMBL/GenBank/DDBJ whole genome shotgun (WGS) entry which is preliminary data.</text>
</comment>
<reference evidence="11 12" key="1">
    <citation type="submission" date="2016-04" db="EMBL/GenBank/DDBJ databases">
        <title>ATOL: Assembling a taxonomically balanced genome-scale reconstruction of the evolutionary history of the Enterobacteriaceae.</title>
        <authorList>
            <person name="Plunkett G.III."/>
            <person name="Neeno-Eckwall E.C."/>
            <person name="Glasner J.D."/>
            <person name="Perna N.T."/>
        </authorList>
    </citation>
    <scope>NUCLEOTIDE SEQUENCE [LARGE SCALE GENOMIC DNA]</scope>
    <source>
        <strain evidence="11 12">ATCC 12841</strain>
    </source>
</reference>
<keyword evidence="3" id="KW-0540">Nuclease</keyword>
<keyword evidence="5 11" id="KW-0378">Hydrolase</keyword>
<organism evidence="11 12">
    <name type="scientific">Obesumbacterium proteus ATCC 12841</name>
    <dbReference type="NCBI Taxonomy" id="1354268"/>
    <lineage>
        <taxon>Bacteria</taxon>
        <taxon>Pseudomonadati</taxon>
        <taxon>Pseudomonadota</taxon>
        <taxon>Gammaproteobacteria</taxon>
        <taxon>Enterobacterales</taxon>
        <taxon>Hafniaceae</taxon>
        <taxon>Obesumbacterium</taxon>
    </lineage>
</organism>
<dbReference type="InterPro" id="IPR051425">
    <property type="entry name" value="Formin_Homology"/>
</dbReference>
<proteinExistence type="inferred from homology"/>
<sequence length="807" mass="83284">MPGFSYNGDGKVPTGYFNGPPVTYDSDGSVRVNLSHVDEGSTNTGTGNAGGHDTGSASGSSGSVGSNWAGSGPVNTSLINATISESLSNLLVAVTSTASYRILRAAFDALALVQQPVARDQIVQAWQRAHDLMPDKVTESYETGGSNGHTATRTTDNAAKKTMAQAVTQVLSDLQSAISQHQKAGAAASEAAASAAAEAEKQRQAAIAAAGIAGLNQSVSQSQANLNTATAEQSRLQQAANVAAQNAVNLRQAAQSAESAAQQAALRANQLNAQAAKLTKRNGDYGHWEARDVGGKNDRTVSIFVTELTGSTLNAARTNATNTRNSANQQAGQASAAEQASAAAAVAARDAETRRQAAQAALTASQQAASRAAEAERQRKAAEAAAAAAATAARAAEAERQRQAAEAAAAKLAQAMQARQVAADSLRTISIQSVRGIPVSASMTGTPISWAVASEGGIVLGEDVVGAAWGRISAALAELRGIATASLAGPVAVTIVGLLYSSKVGVGSDVVPGRDISTLISGDVLSLPDSAVLNHAADTNVGISMPVRGQMVMRENGTLEAQLVRTGIAGSVPVVRAVKDNKTGYWSYTLPTMAGVPAQTILVSPADAPGVNTPLTMSGPVPLPENIVHTGNPVSAPQGVTVTTTPVADDLDFRDVILIFPAESGLKPLYVMLRSPRNMPGTVSGKGQPVGDNWLGNAGVGDGAPLPSQIADKLRGRTFRNFDAFRQAFWSEVGKDPILNKQFKAGNLGNMQAGKAPVPREVEQVGGRVKYELHHIEQIKNSGSVYDIDNLRVTTPKRHIEIHKEGK</sequence>
<dbReference type="Proteomes" id="UP000078431">
    <property type="component" value="Unassembled WGS sequence"/>
</dbReference>
<keyword evidence="7" id="KW-0078">Bacteriocin</keyword>
<evidence type="ECO:0000256" key="2">
    <source>
        <dbReference type="ARBA" id="ARBA00022529"/>
    </source>
</evidence>
<evidence type="ECO:0000313" key="12">
    <source>
        <dbReference type="Proteomes" id="UP000078431"/>
    </source>
</evidence>
<dbReference type="SUPFAM" id="SSF54060">
    <property type="entry name" value="His-Me finger endonucleases"/>
    <property type="match status" value="1"/>
</dbReference>
<dbReference type="EC" id="3.1.21.1" evidence="11"/>
<evidence type="ECO:0000256" key="1">
    <source>
        <dbReference type="ARBA" id="ARBA00006811"/>
    </source>
</evidence>
<evidence type="ECO:0000256" key="6">
    <source>
        <dbReference type="ARBA" id="ARBA00023022"/>
    </source>
</evidence>
<dbReference type="InterPro" id="IPR037146">
    <property type="entry name" value="Colicin/pyocin_DNase_dom_sf"/>
</dbReference>
<gene>
    <name evidence="11" type="ORF">M993_02258</name>
</gene>
<dbReference type="AlphaFoldDB" id="A0AA91EGW4"/>
<feature type="coiled-coil region" evidence="8">
    <location>
        <begin position="365"/>
        <end position="418"/>
    </location>
</feature>
<evidence type="ECO:0000256" key="7">
    <source>
        <dbReference type="ARBA" id="ARBA00023048"/>
    </source>
</evidence>
<dbReference type="GO" id="GO:0042742">
    <property type="term" value="P:defense response to bacterium"/>
    <property type="evidence" value="ECO:0007669"/>
    <property type="project" value="UniProtKB-KW"/>
</dbReference>
<feature type="compositionally biased region" description="Low complexity" evidence="9">
    <location>
        <begin position="54"/>
        <end position="68"/>
    </location>
</feature>
<dbReference type="Gene3D" id="3.90.540.10">
    <property type="entry name" value="Colicin/pyocin, DNase domain"/>
    <property type="match status" value="1"/>
</dbReference>
<keyword evidence="2" id="KW-0929">Antimicrobial</keyword>
<dbReference type="InterPro" id="IPR044925">
    <property type="entry name" value="His-Me_finger_sf"/>
</dbReference>
<dbReference type="SUPFAM" id="SSF69369">
    <property type="entry name" value="Cloacin translocation domain"/>
    <property type="match status" value="1"/>
</dbReference>
<dbReference type="InterPro" id="IPR003615">
    <property type="entry name" value="HNH_nuc"/>
</dbReference>
<evidence type="ECO:0000256" key="8">
    <source>
        <dbReference type="SAM" id="Coils"/>
    </source>
</evidence>
<dbReference type="CDD" id="cd00085">
    <property type="entry name" value="HNHc"/>
    <property type="match status" value="1"/>
</dbReference>
<dbReference type="RefSeq" id="WP_061552884.1">
    <property type="nucleotide sequence ID" value="NZ_LXEX01000031.1"/>
</dbReference>
<feature type="region of interest" description="Disordered" evidence="9">
    <location>
        <begin position="36"/>
        <end position="68"/>
    </location>
</feature>
<dbReference type="InterPro" id="IPR036302">
    <property type="entry name" value="Pyosin/cloacin_T_dom_sf"/>
</dbReference>